<evidence type="ECO:0000313" key="3">
    <source>
        <dbReference type="Proteomes" id="UP001262754"/>
    </source>
</evidence>
<keyword evidence="3" id="KW-1185">Reference proteome</keyword>
<evidence type="ECO:0000313" key="2">
    <source>
        <dbReference type="EMBL" id="MDR6533234.1"/>
    </source>
</evidence>
<accession>A0ABU1N473</accession>
<proteinExistence type="predicted"/>
<dbReference type="RefSeq" id="WP_164468879.1">
    <property type="nucleotide sequence ID" value="NZ_JAVDRL010000012.1"/>
</dbReference>
<keyword evidence="1" id="KW-0812">Transmembrane</keyword>
<name>A0ABU1N473_9CAUL</name>
<reference evidence="2 3" key="1">
    <citation type="submission" date="2023-07" db="EMBL/GenBank/DDBJ databases">
        <title>Sorghum-associated microbial communities from plants grown in Nebraska, USA.</title>
        <authorList>
            <person name="Schachtman D."/>
        </authorList>
    </citation>
    <scope>NUCLEOTIDE SEQUENCE [LARGE SCALE GENOMIC DNA]</scope>
    <source>
        <strain evidence="2 3">DS2154</strain>
    </source>
</reference>
<keyword evidence="1" id="KW-0472">Membrane</keyword>
<sequence>MAMVHEPRHKRGACTPQGNALCLGVAFAGLVIVAMILTWLFSLIGLFL</sequence>
<dbReference type="EMBL" id="JAVDRL010000012">
    <property type="protein sequence ID" value="MDR6533234.1"/>
    <property type="molecule type" value="Genomic_DNA"/>
</dbReference>
<evidence type="ECO:0000256" key="1">
    <source>
        <dbReference type="SAM" id="Phobius"/>
    </source>
</evidence>
<protein>
    <submittedName>
        <fullName evidence="2">Uncharacterized protein</fullName>
    </submittedName>
</protein>
<feature type="transmembrane region" description="Helical" evidence="1">
    <location>
        <begin position="21"/>
        <end position="47"/>
    </location>
</feature>
<organism evidence="2 3">
    <name type="scientific">Caulobacter rhizosphaerae</name>
    <dbReference type="NCBI Taxonomy" id="2010972"/>
    <lineage>
        <taxon>Bacteria</taxon>
        <taxon>Pseudomonadati</taxon>
        <taxon>Pseudomonadota</taxon>
        <taxon>Alphaproteobacteria</taxon>
        <taxon>Caulobacterales</taxon>
        <taxon>Caulobacteraceae</taxon>
        <taxon>Caulobacter</taxon>
    </lineage>
</organism>
<dbReference type="Proteomes" id="UP001262754">
    <property type="component" value="Unassembled WGS sequence"/>
</dbReference>
<comment type="caution">
    <text evidence="2">The sequence shown here is derived from an EMBL/GenBank/DDBJ whole genome shotgun (WGS) entry which is preliminary data.</text>
</comment>
<keyword evidence="1" id="KW-1133">Transmembrane helix</keyword>
<gene>
    <name evidence="2" type="ORF">J2800_003996</name>
</gene>